<proteinExistence type="predicted"/>
<evidence type="ECO:0000313" key="5">
    <source>
        <dbReference type="EMBL" id="KAE9085395.1"/>
    </source>
</evidence>
<evidence type="ECO:0000313" key="11">
    <source>
        <dbReference type="Proteomes" id="UP000429523"/>
    </source>
</evidence>
<reference evidence="11 12" key="1">
    <citation type="submission" date="2018-08" db="EMBL/GenBank/DDBJ databases">
        <title>Genomic investigation of the strawberry pathogen Phytophthora fragariae indicates pathogenicity is determined by transcriptional variation in three key races.</title>
        <authorList>
            <person name="Adams T.M."/>
            <person name="Armitage A.D."/>
            <person name="Sobczyk M.K."/>
            <person name="Bates H.J."/>
            <person name="Dunwell J.M."/>
            <person name="Nellist C.F."/>
            <person name="Harrison R.J."/>
        </authorList>
    </citation>
    <scope>NUCLEOTIDE SEQUENCE [LARGE SCALE GENOMIC DNA]</scope>
    <source>
        <strain evidence="9 13">BC-1</strain>
        <strain evidence="8 17">BC-23</strain>
        <strain evidence="7 12">NOV-27</strain>
        <strain evidence="6 14">NOV-5</strain>
        <strain evidence="5 15">NOV-71</strain>
        <strain evidence="10 18">NOV-77</strain>
        <strain evidence="2 11">NOV-9</strain>
        <strain evidence="4 19">ONT-3</strain>
        <strain evidence="3 16">SCRP245</strain>
    </source>
</reference>
<evidence type="ECO:0000313" key="9">
    <source>
        <dbReference type="EMBL" id="KAE9198857.1"/>
    </source>
</evidence>
<dbReference type="EMBL" id="QXGA01001887">
    <property type="protein sequence ID" value="KAE9108026.1"/>
    <property type="molecule type" value="Genomic_DNA"/>
</dbReference>
<evidence type="ECO:0000313" key="3">
    <source>
        <dbReference type="EMBL" id="KAE8982681.1"/>
    </source>
</evidence>
<evidence type="ECO:0000313" key="2">
    <source>
        <dbReference type="EMBL" id="KAE8935178.1"/>
    </source>
</evidence>
<protein>
    <submittedName>
        <fullName evidence="5">Uncharacterized protein</fullName>
    </submittedName>
</protein>
<dbReference type="Proteomes" id="UP000476176">
    <property type="component" value="Unassembled WGS sequence"/>
</dbReference>
<dbReference type="Proteomes" id="UP000488956">
    <property type="component" value="Unassembled WGS sequence"/>
</dbReference>
<evidence type="ECO:0000313" key="13">
    <source>
        <dbReference type="Proteomes" id="UP000440367"/>
    </source>
</evidence>
<evidence type="ECO:0000256" key="1">
    <source>
        <dbReference type="SAM" id="MobiDB-lite"/>
    </source>
</evidence>
<accession>A0A6A3QX48</accession>
<evidence type="ECO:0000313" key="4">
    <source>
        <dbReference type="EMBL" id="KAE9083085.1"/>
    </source>
</evidence>
<evidence type="ECO:0000313" key="10">
    <source>
        <dbReference type="EMBL" id="KAE9304453.1"/>
    </source>
</evidence>
<sequence length="86" mass="8596">MGQAANDASSAAPSFPPASGDLVLTAASLDVPASYVALAQTVYATPATTQTELDARTSALALPHSETPSQSVAHRVVAASARSQDS</sequence>
<dbReference type="EMBL" id="QXGB01002220">
    <property type="protein sequence ID" value="KAE9180174.1"/>
    <property type="molecule type" value="Genomic_DNA"/>
</dbReference>
<dbReference type="Proteomes" id="UP000441208">
    <property type="component" value="Unassembled WGS sequence"/>
</dbReference>
<organism evidence="5 15">
    <name type="scientific">Phytophthora fragariae</name>
    <dbReference type="NCBI Taxonomy" id="53985"/>
    <lineage>
        <taxon>Eukaryota</taxon>
        <taxon>Sar</taxon>
        <taxon>Stramenopiles</taxon>
        <taxon>Oomycota</taxon>
        <taxon>Peronosporomycetes</taxon>
        <taxon>Peronosporales</taxon>
        <taxon>Peronosporaceae</taxon>
        <taxon>Phytophthora</taxon>
    </lineage>
</organism>
<evidence type="ECO:0000313" key="8">
    <source>
        <dbReference type="EMBL" id="KAE9188508.1"/>
    </source>
</evidence>
<evidence type="ECO:0000313" key="14">
    <source>
        <dbReference type="Proteomes" id="UP000440732"/>
    </source>
</evidence>
<dbReference type="Proteomes" id="UP000460718">
    <property type="component" value="Unassembled WGS sequence"/>
</dbReference>
<dbReference type="EMBL" id="QXFX01001912">
    <property type="protein sequence ID" value="KAE9083085.1"/>
    <property type="molecule type" value="Genomic_DNA"/>
</dbReference>
<name>A0A6A3QX48_9STRA</name>
<dbReference type="Proteomes" id="UP000433483">
    <property type="component" value="Unassembled WGS sequence"/>
</dbReference>
<dbReference type="AlphaFoldDB" id="A0A6A3QX48"/>
<evidence type="ECO:0000313" key="19">
    <source>
        <dbReference type="Proteomes" id="UP000488956"/>
    </source>
</evidence>
<dbReference type="EMBL" id="QXGF01000830">
    <property type="protein sequence ID" value="KAE8935178.1"/>
    <property type="molecule type" value="Genomic_DNA"/>
</dbReference>
<dbReference type="EMBL" id="QXFW01002048">
    <property type="protein sequence ID" value="KAE8982681.1"/>
    <property type="molecule type" value="Genomic_DNA"/>
</dbReference>
<feature type="compositionally biased region" description="Low complexity" evidence="1">
    <location>
        <begin position="69"/>
        <end position="86"/>
    </location>
</feature>
<feature type="region of interest" description="Disordered" evidence="1">
    <location>
        <begin position="63"/>
        <end position="86"/>
    </location>
</feature>
<evidence type="ECO:0000313" key="18">
    <source>
        <dbReference type="Proteomes" id="UP000486351"/>
    </source>
</evidence>
<evidence type="ECO:0000313" key="17">
    <source>
        <dbReference type="Proteomes" id="UP000476176"/>
    </source>
</evidence>
<gene>
    <name evidence="9" type="ORF">PF002_g22314</name>
    <name evidence="8" type="ORF">PF004_g22481</name>
    <name evidence="7" type="ORF">PF005_g23387</name>
    <name evidence="6" type="ORF">PF006_g20965</name>
    <name evidence="5" type="ORF">PF007_g21161</name>
    <name evidence="10" type="ORF">PF008_g21965</name>
    <name evidence="2" type="ORF">PF009_g14860</name>
    <name evidence="4" type="ORF">PF010_g21338</name>
    <name evidence="3" type="ORF">PF011_g21511</name>
</gene>
<dbReference type="EMBL" id="QXGD01001799">
    <property type="protein sequence ID" value="KAE9198857.1"/>
    <property type="molecule type" value="Genomic_DNA"/>
</dbReference>
<dbReference type="EMBL" id="QXGC01002259">
    <property type="protein sequence ID" value="KAE9188508.1"/>
    <property type="molecule type" value="Genomic_DNA"/>
</dbReference>
<evidence type="ECO:0000313" key="12">
    <source>
        <dbReference type="Proteomes" id="UP000433483"/>
    </source>
</evidence>
<evidence type="ECO:0000313" key="6">
    <source>
        <dbReference type="EMBL" id="KAE9108026.1"/>
    </source>
</evidence>
<dbReference type="Proteomes" id="UP000429523">
    <property type="component" value="Unassembled WGS sequence"/>
</dbReference>
<dbReference type="EMBL" id="QXFY01002026">
    <property type="protein sequence ID" value="KAE9304453.1"/>
    <property type="molecule type" value="Genomic_DNA"/>
</dbReference>
<dbReference type="Proteomes" id="UP000486351">
    <property type="component" value="Unassembled WGS sequence"/>
</dbReference>
<evidence type="ECO:0000313" key="7">
    <source>
        <dbReference type="EMBL" id="KAE9180174.1"/>
    </source>
</evidence>
<dbReference type="Proteomes" id="UP000440732">
    <property type="component" value="Unassembled WGS sequence"/>
</dbReference>
<dbReference type="EMBL" id="QXFZ01001761">
    <property type="protein sequence ID" value="KAE9085395.1"/>
    <property type="molecule type" value="Genomic_DNA"/>
</dbReference>
<comment type="caution">
    <text evidence="5">The sequence shown here is derived from an EMBL/GenBank/DDBJ whole genome shotgun (WGS) entry which is preliminary data.</text>
</comment>
<keyword evidence="12" id="KW-1185">Reference proteome</keyword>
<dbReference type="Proteomes" id="UP000440367">
    <property type="component" value="Unassembled WGS sequence"/>
</dbReference>
<evidence type="ECO:0000313" key="16">
    <source>
        <dbReference type="Proteomes" id="UP000460718"/>
    </source>
</evidence>
<evidence type="ECO:0000313" key="15">
    <source>
        <dbReference type="Proteomes" id="UP000441208"/>
    </source>
</evidence>